<evidence type="ECO:0000313" key="2">
    <source>
        <dbReference type="EMBL" id="COX69513.1"/>
    </source>
</evidence>
<reference evidence="2 3" key="1">
    <citation type="submission" date="2015-03" db="EMBL/GenBank/DDBJ databases">
        <authorList>
            <consortium name="Pathogen Informatics"/>
        </authorList>
    </citation>
    <scope>NUCLEOTIDE SEQUENCE [LARGE SCALE GENOMIC DNA]</scope>
    <source>
        <strain evidence="2 3">P00601463</strain>
    </source>
</reference>
<name>A0A655JSD9_MYCTX</name>
<organism evidence="2 3">
    <name type="scientific">Mycobacterium tuberculosis</name>
    <dbReference type="NCBI Taxonomy" id="1773"/>
    <lineage>
        <taxon>Bacteria</taxon>
        <taxon>Bacillati</taxon>
        <taxon>Actinomycetota</taxon>
        <taxon>Actinomycetes</taxon>
        <taxon>Mycobacteriales</taxon>
        <taxon>Mycobacteriaceae</taxon>
        <taxon>Mycobacterium</taxon>
        <taxon>Mycobacterium tuberculosis complex</taxon>
    </lineage>
</organism>
<dbReference type="EMBL" id="CHKL01001109">
    <property type="protein sequence ID" value="COX69513.1"/>
    <property type="molecule type" value="Genomic_DNA"/>
</dbReference>
<protein>
    <submittedName>
        <fullName evidence="2">Uncharacterized protein</fullName>
    </submittedName>
</protein>
<gene>
    <name evidence="2" type="ORF">ERS007741_04658</name>
</gene>
<feature type="region of interest" description="Disordered" evidence="1">
    <location>
        <begin position="62"/>
        <end position="97"/>
    </location>
</feature>
<dbReference type="Proteomes" id="UP000048600">
    <property type="component" value="Unassembled WGS sequence"/>
</dbReference>
<feature type="region of interest" description="Disordered" evidence="1">
    <location>
        <begin position="1"/>
        <end position="44"/>
    </location>
</feature>
<evidence type="ECO:0000313" key="3">
    <source>
        <dbReference type="Proteomes" id="UP000048600"/>
    </source>
</evidence>
<sequence>MWPASAARTPGLVTAPPPSDSTPSWSASAARTTSSSIRRNSCSPSVAKMSAMLRPVRCSIATSVSSRPTPSALASRRPMVDLPEPGRPTRTALGAIC</sequence>
<evidence type="ECO:0000256" key="1">
    <source>
        <dbReference type="SAM" id="MobiDB-lite"/>
    </source>
</evidence>
<feature type="compositionally biased region" description="Low complexity" evidence="1">
    <location>
        <begin position="21"/>
        <end position="44"/>
    </location>
</feature>
<dbReference type="AlphaFoldDB" id="A0A655JSD9"/>
<proteinExistence type="predicted"/>
<accession>A0A655JSD9</accession>